<dbReference type="InterPro" id="IPR025421">
    <property type="entry name" value="DUF4148"/>
</dbReference>
<evidence type="ECO:0000313" key="3">
    <source>
        <dbReference type="EMBL" id="VWD54493.1"/>
    </source>
</evidence>
<dbReference type="AlphaFoldDB" id="A0A6P3B7N8"/>
<reference evidence="3 4" key="1">
    <citation type="submission" date="2019-09" db="EMBL/GenBank/DDBJ databases">
        <authorList>
            <person name="Depoorter E."/>
        </authorList>
    </citation>
    <scope>NUCLEOTIDE SEQUENCE [LARGE SCALE GENOMIC DNA]</scope>
    <source>
        <strain evidence="3">R-39750</strain>
    </source>
</reference>
<evidence type="ECO:0000256" key="2">
    <source>
        <dbReference type="SAM" id="SignalP"/>
    </source>
</evidence>
<sequence length="106" mass="11202">MNTMKTMKQVACACVLIGAAFAAHAQAASTLTRAEVRQELVELQAAGYRTSLASSPDFPDNMQAIMRRAAQARGEDTGYGSEGGANVESGKPPLPHAIDRGTYAHH</sequence>
<gene>
    <name evidence="3" type="ORF">BLA39750_06537</name>
</gene>
<proteinExistence type="predicted"/>
<dbReference type="Proteomes" id="UP000494110">
    <property type="component" value="Unassembled WGS sequence"/>
</dbReference>
<organism evidence="3 4">
    <name type="scientific">Burkholderia lata (strain ATCC 17760 / DSM 23089 / LMG 22485 / NCIMB 9086 / R18194 / 383)</name>
    <dbReference type="NCBI Taxonomy" id="482957"/>
    <lineage>
        <taxon>Bacteria</taxon>
        <taxon>Pseudomonadati</taxon>
        <taxon>Pseudomonadota</taxon>
        <taxon>Betaproteobacteria</taxon>
        <taxon>Burkholderiales</taxon>
        <taxon>Burkholderiaceae</taxon>
        <taxon>Burkholderia</taxon>
        <taxon>Burkholderia cepacia complex</taxon>
    </lineage>
</organism>
<evidence type="ECO:0000256" key="1">
    <source>
        <dbReference type="SAM" id="MobiDB-lite"/>
    </source>
</evidence>
<keyword evidence="2" id="KW-0732">Signal</keyword>
<feature type="signal peptide" evidence="2">
    <location>
        <begin position="1"/>
        <end position="27"/>
    </location>
</feature>
<feature type="chain" id="PRO_5027081692" evidence="2">
    <location>
        <begin position="28"/>
        <end position="106"/>
    </location>
</feature>
<feature type="compositionally biased region" description="Low complexity" evidence="1">
    <location>
        <begin position="62"/>
        <end position="72"/>
    </location>
</feature>
<dbReference type="EMBL" id="CABVQN010000044">
    <property type="protein sequence ID" value="VWD54493.1"/>
    <property type="molecule type" value="Genomic_DNA"/>
</dbReference>
<protein>
    <submittedName>
        <fullName evidence="3">Purine nucleoside phosphorylase</fullName>
    </submittedName>
</protein>
<feature type="region of interest" description="Disordered" evidence="1">
    <location>
        <begin position="52"/>
        <end position="106"/>
    </location>
</feature>
<dbReference type="Pfam" id="PF13663">
    <property type="entry name" value="DUF4148"/>
    <property type="match status" value="1"/>
</dbReference>
<name>A0A6P3B7N8_BURL3</name>
<evidence type="ECO:0000313" key="4">
    <source>
        <dbReference type="Proteomes" id="UP000494110"/>
    </source>
</evidence>
<accession>A0A6P3B7N8</accession>